<dbReference type="AlphaFoldDB" id="C4JRQ8"/>
<dbReference type="KEGG" id="ure:UREG_05147"/>
<dbReference type="GeneID" id="8439268"/>
<protein>
    <submittedName>
        <fullName evidence="3">Uncharacterized protein</fullName>
    </submittedName>
</protein>
<evidence type="ECO:0000313" key="4">
    <source>
        <dbReference type="Proteomes" id="UP000002058"/>
    </source>
</evidence>
<dbReference type="HOGENOM" id="CLU_070640_0_0_1"/>
<reference evidence="4" key="1">
    <citation type="journal article" date="2009" name="Genome Res.">
        <title>Comparative genomic analyses of the human fungal pathogens Coccidioides and their relatives.</title>
        <authorList>
            <person name="Sharpton T.J."/>
            <person name="Stajich J.E."/>
            <person name="Rounsley S.D."/>
            <person name="Gardner M.J."/>
            <person name="Wortman J.R."/>
            <person name="Jordar V.S."/>
            <person name="Maiti R."/>
            <person name="Kodira C.D."/>
            <person name="Neafsey D.E."/>
            <person name="Zeng Q."/>
            <person name="Hung C.-Y."/>
            <person name="McMahan C."/>
            <person name="Muszewska A."/>
            <person name="Grynberg M."/>
            <person name="Mandel M.A."/>
            <person name="Kellner E.M."/>
            <person name="Barker B.M."/>
            <person name="Galgiani J.N."/>
            <person name="Orbach M.J."/>
            <person name="Kirkland T.N."/>
            <person name="Cole G.T."/>
            <person name="Henn M.R."/>
            <person name="Birren B.W."/>
            <person name="Taylor J.W."/>
        </authorList>
    </citation>
    <scope>NUCLEOTIDE SEQUENCE [LARGE SCALE GENOMIC DNA]</scope>
    <source>
        <strain evidence="4">UAMH 1704</strain>
    </source>
</reference>
<accession>C4JRQ8</accession>
<keyword evidence="2" id="KW-1133">Transmembrane helix</keyword>
<dbReference type="STRING" id="336963.C4JRQ8"/>
<dbReference type="Proteomes" id="UP000002058">
    <property type="component" value="Unassembled WGS sequence"/>
</dbReference>
<sequence>MTNWESLLAPVSADAPAEAREWLVYITGGNKTCFGRCGRVDEEWNVGIGGQKSIPMFAADLSSPSLGVLDCEKDRVLCSIWSANPPSIWHFQIPTAPEAGQPKPATSIHDLYVNSTTVTAEDIYKIHSEKRWEKVSEHNGYFHPMDGFLAQYGLNVPIGYLAFGLSQIPSWLMMLGVSFLSRSMMSRRINAQQRRPAAGATAPQAAGTQ</sequence>
<evidence type="ECO:0000256" key="2">
    <source>
        <dbReference type="SAM" id="Phobius"/>
    </source>
</evidence>
<feature type="transmembrane region" description="Helical" evidence="2">
    <location>
        <begin position="158"/>
        <end position="180"/>
    </location>
</feature>
<dbReference type="VEuPathDB" id="FungiDB:UREG_05147"/>
<dbReference type="InParanoid" id="C4JRQ8"/>
<dbReference type="RefSeq" id="XP_002584458.1">
    <property type="nucleotide sequence ID" value="XM_002584412.1"/>
</dbReference>
<feature type="compositionally biased region" description="Low complexity" evidence="1">
    <location>
        <begin position="191"/>
        <end position="209"/>
    </location>
</feature>
<feature type="region of interest" description="Disordered" evidence="1">
    <location>
        <begin position="190"/>
        <end position="209"/>
    </location>
</feature>
<evidence type="ECO:0000313" key="3">
    <source>
        <dbReference type="EMBL" id="EEP80305.1"/>
    </source>
</evidence>
<keyword evidence="2" id="KW-0812">Transmembrane</keyword>
<name>C4JRQ8_UNCRE</name>
<proteinExistence type="predicted"/>
<organism evidence="3 4">
    <name type="scientific">Uncinocarpus reesii (strain UAMH 1704)</name>
    <dbReference type="NCBI Taxonomy" id="336963"/>
    <lineage>
        <taxon>Eukaryota</taxon>
        <taxon>Fungi</taxon>
        <taxon>Dikarya</taxon>
        <taxon>Ascomycota</taxon>
        <taxon>Pezizomycotina</taxon>
        <taxon>Eurotiomycetes</taxon>
        <taxon>Eurotiomycetidae</taxon>
        <taxon>Onygenales</taxon>
        <taxon>Onygenaceae</taxon>
        <taxon>Uncinocarpus</taxon>
    </lineage>
</organism>
<dbReference type="eggNOG" id="ENOG502SF32">
    <property type="taxonomic scope" value="Eukaryota"/>
</dbReference>
<gene>
    <name evidence="3" type="ORF">UREG_05147</name>
</gene>
<dbReference type="OrthoDB" id="1733656at2759"/>
<keyword evidence="4" id="KW-1185">Reference proteome</keyword>
<keyword evidence="2" id="KW-0472">Membrane</keyword>
<dbReference type="OMA" id="TPEEWWV"/>
<evidence type="ECO:0000256" key="1">
    <source>
        <dbReference type="SAM" id="MobiDB-lite"/>
    </source>
</evidence>
<dbReference type="EMBL" id="CH476617">
    <property type="protein sequence ID" value="EEP80305.1"/>
    <property type="molecule type" value="Genomic_DNA"/>
</dbReference>